<dbReference type="EMBL" id="JAOWLY010000010">
    <property type="protein sequence ID" value="MDG4984551.1"/>
    <property type="molecule type" value="Genomic_DNA"/>
</dbReference>
<keyword evidence="2" id="KW-0732">Signal</keyword>
<comment type="caution">
    <text evidence="3">The sequence shown here is derived from an EMBL/GenBank/DDBJ whole genome shotgun (WGS) entry which is preliminary data.</text>
</comment>
<sequence length="226" mass="24946">MKKIGKNKIVLTLSSLAVLAGVSTIALASKSDKEASNTAPSITSNSTDSKSSTSRKEAGRDSFPDEESYLSYKNMRDEVKKGELLVEQSDPEAPNRKDFIGTKSEFIIENWSLEKDNSGNQLLKVPFKFINKTNNNVDLKEYIKNRITAQQLLTESLHSLTDLIIEEYPAKIVVDGKGSYSGFLYIRVIQDKPNFGITFNISYVSGGTNNKGGGVILHDLRANPSF</sequence>
<dbReference type="Proteomes" id="UP001152614">
    <property type="component" value="Unassembled WGS sequence"/>
</dbReference>
<feature type="compositionally biased region" description="Basic and acidic residues" evidence="1">
    <location>
        <begin position="54"/>
        <end position="63"/>
    </location>
</feature>
<evidence type="ECO:0000256" key="1">
    <source>
        <dbReference type="SAM" id="MobiDB-lite"/>
    </source>
</evidence>
<dbReference type="AlphaFoldDB" id="A0A9X4NI62"/>
<dbReference type="RefSeq" id="WP_278229168.1">
    <property type="nucleotide sequence ID" value="NZ_JAOWLY010000010.1"/>
</dbReference>
<protein>
    <submittedName>
        <fullName evidence="3">Uncharacterized protein</fullName>
    </submittedName>
</protein>
<proteinExistence type="predicted"/>
<feature type="compositionally biased region" description="Low complexity" evidence="1">
    <location>
        <begin position="41"/>
        <end position="52"/>
    </location>
</feature>
<gene>
    <name evidence="3" type="ORF">OGZ51_10380</name>
</gene>
<reference evidence="3" key="2">
    <citation type="journal article" date="2023" name="Food Microbiol.">
        <title>Evaluation of the fermentation potential of lactic acid bacteria isolated from herbs, fruits and vegetables as starter cultures in nut-based milk alternatives.</title>
        <authorList>
            <person name="Huang W."/>
            <person name="Dong A."/>
            <person name="Pham H.T."/>
            <person name="Zhou C."/>
            <person name="Huo Z."/>
            <person name="Watjen A.P."/>
            <person name="Prakash S."/>
            <person name="Bang-Berthelsen C.H."/>
            <person name="Turner M.S."/>
        </authorList>
    </citation>
    <scope>NUCLEOTIDE SEQUENCE</scope>
    <source>
        <strain evidence="3">3</strain>
    </source>
</reference>
<evidence type="ECO:0000256" key="2">
    <source>
        <dbReference type="SAM" id="SignalP"/>
    </source>
</evidence>
<feature type="signal peptide" evidence="2">
    <location>
        <begin position="1"/>
        <end position="28"/>
    </location>
</feature>
<feature type="region of interest" description="Disordered" evidence="1">
    <location>
        <begin position="30"/>
        <end position="67"/>
    </location>
</feature>
<organism evidence="3 4">
    <name type="scientific">Lactococcus lactis</name>
    <dbReference type="NCBI Taxonomy" id="1358"/>
    <lineage>
        <taxon>Bacteria</taxon>
        <taxon>Bacillati</taxon>
        <taxon>Bacillota</taxon>
        <taxon>Bacilli</taxon>
        <taxon>Lactobacillales</taxon>
        <taxon>Streptococcaceae</taxon>
        <taxon>Lactococcus</taxon>
    </lineage>
</organism>
<evidence type="ECO:0000313" key="4">
    <source>
        <dbReference type="Proteomes" id="UP001152614"/>
    </source>
</evidence>
<feature type="chain" id="PRO_5040852823" evidence="2">
    <location>
        <begin position="29"/>
        <end position="226"/>
    </location>
</feature>
<accession>A0A9X4NI62</accession>
<reference evidence="3" key="1">
    <citation type="submission" date="2022-10" db="EMBL/GenBank/DDBJ databases">
        <authorList>
            <person name="Turner M.S."/>
            <person name="Huang W."/>
        </authorList>
    </citation>
    <scope>NUCLEOTIDE SEQUENCE</scope>
    <source>
        <strain evidence="3">3</strain>
    </source>
</reference>
<name>A0A9X4NI62_9LACT</name>
<evidence type="ECO:0000313" key="3">
    <source>
        <dbReference type="EMBL" id="MDG4984551.1"/>
    </source>
</evidence>